<evidence type="ECO:0000256" key="4">
    <source>
        <dbReference type="ARBA" id="ARBA00022741"/>
    </source>
</evidence>
<evidence type="ECO:0000313" key="10">
    <source>
        <dbReference type="Proteomes" id="UP000473699"/>
    </source>
</evidence>
<dbReference type="PIRSF" id="PIRSF005624">
    <property type="entry name" value="Ni-bind_GTPase"/>
    <property type="match status" value="1"/>
</dbReference>
<proteinExistence type="inferred from homology"/>
<evidence type="ECO:0000313" key="9">
    <source>
        <dbReference type="EMBL" id="MST54738.1"/>
    </source>
</evidence>
<keyword evidence="5" id="KW-0378">Hydrolase</keyword>
<keyword evidence="4" id="KW-0547">Nucleotide-binding</keyword>
<reference evidence="9 10" key="1">
    <citation type="submission" date="2019-08" db="EMBL/GenBank/DDBJ databases">
        <title>In-depth cultivation of the pig gut microbiome towards novel bacterial diversity and tailored functional studies.</title>
        <authorList>
            <person name="Wylensek D."/>
            <person name="Hitch T.C.A."/>
            <person name="Clavel T."/>
        </authorList>
    </citation>
    <scope>NUCLEOTIDE SEQUENCE [LARGE SCALE GENOMIC DNA]</scope>
    <source>
        <strain evidence="9 10">SM-530-WT-4B</strain>
    </source>
</reference>
<evidence type="ECO:0000256" key="7">
    <source>
        <dbReference type="ARBA" id="ARBA00023134"/>
    </source>
</evidence>
<dbReference type="InterPro" id="IPR004392">
    <property type="entry name" value="Hyd_mat_HypB"/>
</dbReference>
<evidence type="ECO:0000256" key="5">
    <source>
        <dbReference type="ARBA" id="ARBA00022801"/>
    </source>
</evidence>
<comment type="caution">
    <text evidence="9">The sequence shown here is derived from an EMBL/GenBank/DDBJ whole genome shotgun (WGS) entry which is preliminary data.</text>
</comment>
<evidence type="ECO:0000256" key="2">
    <source>
        <dbReference type="ARBA" id="ARBA00022596"/>
    </source>
</evidence>
<name>A0A6L5Y9Q4_9BACT</name>
<dbReference type="InterPro" id="IPR027417">
    <property type="entry name" value="P-loop_NTPase"/>
</dbReference>
<dbReference type="GO" id="GO:0005525">
    <property type="term" value="F:GTP binding"/>
    <property type="evidence" value="ECO:0007669"/>
    <property type="project" value="UniProtKB-KW"/>
</dbReference>
<dbReference type="EMBL" id="VUNH01000001">
    <property type="protein sequence ID" value="MST54738.1"/>
    <property type="molecule type" value="Genomic_DNA"/>
</dbReference>
<dbReference type="GO" id="GO:0016151">
    <property type="term" value="F:nickel cation binding"/>
    <property type="evidence" value="ECO:0007669"/>
    <property type="project" value="InterPro"/>
</dbReference>
<dbReference type="Proteomes" id="UP000473699">
    <property type="component" value="Unassembled WGS sequence"/>
</dbReference>
<sequence length="231" mass="25744">MIRSRWKTMTRKKVDVQQAVMAADLGYAQKIRDLLAEKGILMVNLIGSPGSGKTMLLERTLTGLDLKCAVIEGDVATDRDAQRIRATGTPSVQINTNGGCHLEANWVAGTLEQLPLDELDLIFVENVGNLVCPAEFDIGEDCKVAVSSLPEGSDKPLKYPLLFSEAAAVVLTKIDLKPYVDFDETLYWDDVTRLNPKARRLRLSSLSGEGLEFWMKMLYDWREAKKASRRP</sequence>
<evidence type="ECO:0000256" key="1">
    <source>
        <dbReference type="ARBA" id="ARBA00006211"/>
    </source>
</evidence>
<comment type="similarity">
    <text evidence="1">Belongs to the SIMIBI class G3E GTPase family. HypB/HupM subfamily.</text>
</comment>
<organism evidence="9 10">
    <name type="scientific">Pyramidobacter porci</name>
    <dbReference type="NCBI Taxonomy" id="2605789"/>
    <lineage>
        <taxon>Bacteria</taxon>
        <taxon>Thermotogati</taxon>
        <taxon>Synergistota</taxon>
        <taxon>Synergistia</taxon>
        <taxon>Synergistales</taxon>
        <taxon>Dethiosulfovibrionaceae</taxon>
        <taxon>Pyramidobacter</taxon>
    </lineage>
</organism>
<dbReference type="GO" id="GO:0051604">
    <property type="term" value="P:protein maturation"/>
    <property type="evidence" value="ECO:0007669"/>
    <property type="project" value="InterPro"/>
</dbReference>
<dbReference type="NCBIfam" id="TIGR00073">
    <property type="entry name" value="hypB"/>
    <property type="match status" value="1"/>
</dbReference>
<evidence type="ECO:0000256" key="3">
    <source>
        <dbReference type="ARBA" id="ARBA00022723"/>
    </source>
</evidence>
<dbReference type="InterPro" id="IPR003495">
    <property type="entry name" value="CobW/HypB/UreG_nucleotide-bd"/>
</dbReference>
<dbReference type="Pfam" id="PF02492">
    <property type="entry name" value="cobW"/>
    <property type="match status" value="1"/>
</dbReference>
<dbReference type="GO" id="GO:0003924">
    <property type="term" value="F:GTPase activity"/>
    <property type="evidence" value="ECO:0007669"/>
    <property type="project" value="InterPro"/>
</dbReference>
<dbReference type="GO" id="GO:0008270">
    <property type="term" value="F:zinc ion binding"/>
    <property type="evidence" value="ECO:0007669"/>
    <property type="project" value="TreeGrafter"/>
</dbReference>
<keyword evidence="2" id="KW-0533">Nickel</keyword>
<evidence type="ECO:0000256" key="6">
    <source>
        <dbReference type="ARBA" id="ARBA00022833"/>
    </source>
</evidence>
<evidence type="ECO:0000259" key="8">
    <source>
        <dbReference type="Pfam" id="PF02492"/>
    </source>
</evidence>
<gene>
    <name evidence="9" type="primary">hypB</name>
    <name evidence="9" type="ORF">FYJ74_01535</name>
</gene>
<dbReference type="PANTHER" id="PTHR30134">
    <property type="entry name" value="HYDROGENASE PROTEIN ASSEMBLY PROTEIN, NICKEL CHAPERONE"/>
    <property type="match status" value="1"/>
</dbReference>
<feature type="domain" description="CobW/HypB/UreG nucleotide-binding" evidence="8">
    <location>
        <begin position="43"/>
        <end position="199"/>
    </location>
</feature>
<keyword evidence="10" id="KW-1185">Reference proteome</keyword>
<protein>
    <submittedName>
        <fullName evidence="9">Hydrogenase nickel incorporation protein HypB</fullName>
    </submittedName>
</protein>
<dbReference type="SUPFAM" id="SSF52540">
    <property type="entry name" value="P-loop containing nucleoside triphosphate hydrolases"/>
    <property type="match status" value="1"/>
</dbReference>
<keyword evidence="3" id="KW-0479">Metal-binding</keyword>
<accession>A0A6L5Y9Q4</accession>
<dbReference type="Gene3D" id="3.40.50.300">
    <property type="entry name" value="P-loop containing nucleotide triphosphate hydrolases"/>
    <property type="match status" value="1"/>
</dbReference>
<dbReference type="PANTHER" id="PTHR30134:SF2">
    <property type="entry name" value="HYDROGENASE MATURATION FACTOR HYPB"/>
    <property type="match status" value="1"/>
</dbReference>
<dbReference type="AlphaFoldDB" id="A0A6L5Y9Q4"/>
<keyword evidence="6" id="KW-0862">Zinc</keyword>
<keyword evidence="7" id="KW-0342">GTP-binding</keyword>